<name>A0AAV7Q248_PLEWA</name>
<dbReference type="InterPro" id="IPR003886">
    <property type="entry name" value="NIDO_dom"/>
</dbReference>
<dbReference type="GO" id="GO:0007160">
    <property type="term" value="P:cell-matrix adhesion"/>
    <property type="evidence" value="ECO:0007669"/>
    <property type="project" value="InterPro"/>
</dbReference>
<keyword evidence="3" id="KW-1185">Reference proteome</keyword>
<feature type="domain" description="NIDO" evidence="1">
    <location>
        <begin position="195"/>
        <end position="347"/>
    </location>
</feature>
<sequence>MMPCSRYIEIQITEKMEVPQAFLLLALGLLGALPQGFAFLDLRQDRNFIGQHTFGEGGFLGGLTGGGAVEGPPGVLGGSWGTSGNLWTSGGVAGGGSTGGGAGGSTTLGGGGGMTGGQAGASILYPYGPSERDQITPAVDDGFSAEVKLSVPFIFFNKKYYGVYVNNNGVVSFGAPCPQYTPDAFPIQGFVFVAPFWADVDVRNGGKVYYRESTTPGLLQRVSNDINSYFPNINFQATWTFIVTWDKVSYFGSASDKKNTYQAVLASDGKSDFIILNYDTITWTTGSDSGGNRWTGLGGIPAQAGFNAGDMEHYFNIPGSRTPDIVNIASTSNVRTPGRWVFRVDSFKVPGGCVAGVNFAKFGDIFWKDDSCEEKCICQPNGDSSCTKNECSISEVCKPSKWFFLCQAPDSCI</sequence>
<dbReference type="InterPro" id="IPR051495">
    <property type="entry name" value="Epithelial_Barrier/Signaling"/>
</dbReference>
<dbReference type="PANTHER" id="PTHR13802:SF59">
    <property type="entry name" value="SUSHI DOMAIN-CONTAINING PROTEIN 2"/>
    <property type="match status" value="1"/>
</dbReference>
<gene>
    <name evidence="2" type="ORF">NDU88_010425</name>
</gene>
<comment type="caution">
    <text evidence="2">The sequence shown here is derived from an EMBL/GenBank/DDBJ whole genome shotgun (WGS) entry which is preliminary data.</text>
</comment>
<evidence type="ECO:0000313" key="3">
    <source>
        <dbReference type="Proteomes" id="UP001066276"/>
    </source>
</evidence>
<accession>A0AAV7Q248</accession>
<evidence type="ECO:0000313" key="2">
    <source>
        <dbReference type="EMBL" id="KAJ1132095.1"/>
    </source>
</evidence>
<dbReference type="Pfam" id="PF06119">
    <property type="entry name" value="NIDO"/>
    <property type="match status" value="1"/>
</dbReference>
<protein>
    <recommendedName>
        <fullName evidence="1">NIDO domain-containing protein</fullName>
    </recommendedName>
</protein>
<dbReference type="AlphaFoldDB" id="A0AAV7Q248"/>
<dbReference type="PROSITE" id="PS51220">
    <property type="entry name" value="NIDO"/>
    <property type="match status" value="1"/>
</dbReference>
<dbReference type="EMBL" id="JANPWB010000011">
    <property type="protein sequence ID" value="KAJ1132095.1"/>
    <property type="molecule type" value="Genomic_DNA"/>
</dbReference>
<dbReference type="Proteomes" id="UP001066276">
    <property type="component" value="Chromosome 7"/>
</dbReference>
<reference evidence="2" key="1">
    <citation type="journal article" date="2022" name="bioRxiv">
        <title>Sequencing and chromosome-scale assembly of the giantPleurodeles waltlgenome.</title>
        <authorList>
            <person name="Brown T."/>
            <person name="Elewa A."/>
            <person name="Iarovenko S."/>
            <person name="Subramanian E."/>
            <person name="Araus A.J."/>
            <person name="Petzold A."/>
            <person name="Susuki M."/>
            <person name="Suzuki K.-i.T."/>
            <person name="Hayashi T."/>
            <person name="Toyoda A."/>
            <person name="Oliveira C."/>
            <person name="Osipova E."/>
            <person name="Leigh N.D."/>
            <person name="Simon A."/>
            <person name="Yun M.H."/>
        </authorList>
    </citation>
    <scope>NUCLEOTIDE SEQUENCE</scope>
    <source>
        <strain evidence="2">20211129_DDA</strain>
        <tissue evidence="2">Liver</tissue>
    </source>
</reference>
<dbReference type="SMART" id="SM00539">
    <property type="entry name" value="NIDO"/>
    <property type="match status" value="1"/>
</dbReference>
<dbReference type="PANTHER" id="PTHR13802">
    <property type="entry name" value="MUCIN 4-RELATED"/>
    <property type="match status" value="1"/>
</dbReference>
<evidence type="ECO:0000259" key="1">
    <source>
        <dbReference type="PROSITE" id="PS51220"/>
    </source>
</evidence>
<proteinExistence type="predicted"/>
<organism evidence="2 3">
    <name type="scientific">Pleurodeles waltl</name>
    <name type="common">Iberian ribbed newt</name>
    <dbReference type="NCBI Taxonomy" id="8319"/>
    <lineage>
        <taxon>Eukaryota</taxon>
        <taxon>Metazoa</taxon>
        <taxon>Chordata</taxon>
        <taxon>Craniata</taxon>
        <taxon>Vertebrata</taxon>
        <taxon>Euteleostomi</taxon>
        <taxon>Amphibia</taxon>
        <taxon>Batrachia</taxon>
        <taxon>Caudata</taxon>
        <taxon>Salamandroidea</taxon>
        <taxon>Salamandridae</taxon>
        <taxon>Pleurodelinae</taxon>
        <taxon>Pleurodeles</taxon>
    </lineage>
</organism>